<comment type="subcellular location">
    <subcellularLocation>
        <location evidence="1">Cytoplasm</location>
    </subcellularLocation>
</comment>
<dbReference type="InterPro" id="IPR025734">
    <property type="entry name" value="EspG"/>
</dbReference>
<gene>
    <name evidence="5" type="ORF">ACFS2C_27680</name>
</gene>
<organism evidence="5 6">
    <name type="scientific">Prauserella oleivorans</name>
    <dbReference type="NCBI Taxonomy" id="1478153"/>
    <lineage>
        <taxon>Bacteria</taxon>
        <taxon>Bacillati</taxon>
        <taxon>Actinomycetota</taxon>
        <taxon>Actinomycetes</taxon>
        <taxon>Pseudonocardiales</taxon>
        <taxon>Pseudonocardiaceae</taxon>
        <taxon>Prauserella</taxon>
    </lineage>
</organism>
<evidence type="ECO:0000256" key="1">
    <source>
        <dbReference type="ARBA" id="ARBA00004496"/>
    </source>
</evidence>
<evidence type="ECO:0000313" key="6">
    <source>
        <dbReference type="Proteomes" id="UP001597478"/>
    </source>
</evidence>
<keyword evidence="4" id="KW-0143">Chaperone</keyword>
<dbReference type="Proteomes" id="UP001597478">
    <property type="component" value="Unassembled WGS sequence"/>
</dbReference>
<dbReference type="EMBL" id="JBHUOF010000049">
    <property type="protein sequence ID" value="MFD2803179.1"/>
    <property type="molecule type" value="Genomic_DNA"/>
</dbReference>
<dbReference type="RefSeq" id="WP_377394783.1">
    <property type="nucleotide sequence ID" value="NZ_JBHSAN010000054.1"/>
</dbReference>
<reference evidence="6" key="1">
    <citation type="journal article" date="2019" name="Int. J. Syst. Evol. Microbiol.">
        <title>The Global Catalogue of Microorganisms (GCM) 10K type strain sequencing project: providing services to taxonomists for standard genome sequencing and annotation.</title>
        <authorList>
            <consortium name="The Broad Institute Genomics Platform"/>
            <consortium name="The Broad Institute Genome Sequencing Center for Infectious Disease"/>
            <person name="Wu L."/>
            <person name="Ma J."/>
        </authorList>
    </citation>
    <scope>NUCLEOTIDE SEQUENCE [LARGE SCALE GENOMIC DNA]</scope>
    <source>
        <strain evidence="6">IBRC-M 10906</strain>
    </source>
</reference>
<evidence type="ECO:0000313" key="5">
    <source>
        <dbReference type="EMBL" id="MFD2803179.1"/>
    </source>
</evidence>
<protein>
    <submittedName>
        <fullName evidence="5">ESX secretion-associated protein EspG</fullName>
    </submittedName>
</protein>
<comment type="similarity">
    <text evidence="2">Belongs to the EspG family.</text>
</comment>
<evidence type="ECO:0000256" key="2">
    <source>
        <dbReference type="ARBA" id="ARBA00006411"/>
    </source>
</evidence>
<proteinExistence type="inferred from homology"/>
<dbReference type="Pfam" id="PF14011">
    <property type="entry name" value="ESX-1_EspG"/>
    <property type="match status" value="1"/>
</dbReference>
<comment type="caution">
    <text evidence="5">The sequence shown here is derived from an EMBL/GenBank/DDBJ whole genome shotgun (WGS) entry which is preliminary data.</text>
</comment>
<keyword evidence="6" id="KW-1185">Reference proteome</keyword>
<sequence>MRDESTGWVTLHPGELYLLWTELGLGELPDVLEIPHVGRTAAARAELIAIADEALAGRGLGTVARPAPDLEELLRALAAPELTVDMRAVGQDRSFRAVGAIGRFGVVTIGVAEGDVRLGPVERAELVGTILGALSPLPAGPGGPGNARFADYRRACRAAEHEGAGGFLDVLRGAGVRSSEAGTFLRAIEGRAAGGYLGATSTAHGRSPGTVNWVDTEQGRYVLRRHGDWVTVTPADLARLHSMAEEMVADLA</sequence>
<accession>A0ABW5WI74</accession>
<name>A0ABW5WI74_9PSEU</name>
<evidence type="ECO:0000256" key="3">
    <source>
        <dbReference type="ARBA" id="ARBA00022490"/>
    </source>
</evidence>
<keyword evidence="3" id="KW-0963">Cytoplasm</keyword>
<evidence type="ECO:0000256" key="4">
    <source>
        <dbReference type="ARBA" id="ARBA00023186"/>
    </source>
</evidence>